<name>A0A315YWN9_SEDFL</name>
<dbReference type="InterPro" id="IPR027268">
    <property type="entry name" value="Peptidase_M4/M1_CTD_sf"/>
</dbReference>
<feature type="domain" description="Peptidase M1 membrane alanine aminopeptidase" evidence="2">
    <location>
        <begin position="869"/>
        <end position="1079"/>
    </location>
</feature>
<dbReference type="EMBL" id="QGDO01000011">
    <property type="protein sequence ID" value="PWJ34184.1"/>
    <property type="molecule type" value="Genomic_DNA"/>
</dbReference>
<dbReference type="GO" id="GO:0005615">
    <property type="term" value="C:extracellular space"/>
    <property type="evidence" value="ECO:0007669"/>
    <property type="project" value="TreeGrafter"/>
</dbReference>
<feature type="transmembrane region" description="Helical" evidence="1">
    <location>
        <begin position="408"/>
        <end position="432"/>
    </location>
</feature>
<feature type="transmembrane region" description="Helical" evidence="1">
    <location>
        <begin position="100"/>
        <end position="126"/>
    </location>
</feature>
<dbReference type="AlphaFoldDB" id="A0A315YWN9"/>
<feature type="transmembrane region" description="Helical" evidence="1">
    <location>
        <begin position="474"/>
        <end position="493"/>
    </location>
</feature>
<feature type="transmembrane region" description="Helical" evidence="1">
    <location>
        <begin position="444"/>
        <end position="467"/>
    </location>
</feature>
<dbReference type="PANTHER" id="PTHR11533:SF174">
    <property type="entry name" value="PUROMYCIN-SENSITIVE AMINOPEPTIDASE-RELATED"/>
    <property type="match status" value="1"/>
</dbReference>
<keyword evidence="1" id="KW-1133">Transmembrane helix</keyword>
<proteinExistence type="predicted"/>
<keyword evidence="1" id="KW-0812">Transmembrane</keyword>
<feature type="transmembrane region" description="Helical" evidence="1">
    <location>
        <begin position="355"/>
        <end position="376"/>
    </location>
</feature>
<dbReference type="GO" id="GO:0070006">
    <property type="term" value="F:metalloaminopeptidase activity"/>
    <property type="evidence" value="ECO:0007669"/>
    <property type="project" value="TreeGrafter"/>
</dbReference>
<dbReference type="GO" id="GO:0016020">
    <property type="term" value="C:membrane"/>
    <property type="evidence" value="ECO:0007669"/>
    <property type="project" value="TreeGrafter"/>
</dbReference>
<dbReference type="InterPro" id="IPR050344">
    <property type="entry name" value="Peptidase_M1_aminopeptidases"/>
</dbReference>
<accession>A0A315YWN9</accession>
<feature type="transmembrane region" description="Helical" evidence="1">
    <location>
        <begin position="248"/>
        <end position="265"/>
    </location>
</feature>
<comment type="caution">
    <text evidence="3">The sequence shown here is derived from an EMBL/GenBank/DDBJ whole genome shotgun (WGS) entry which is preliminary data.</text>
</comment>
<feature type="transmembrane region" description="Helical" evidence="1">
    <location>
        <begin position="180"/>
        <end position="200"/>
    </location>
</feature>
<dbReference type="Pfam" id="PF01433">
    <property type="entry name" value="Peptidase_M1"/>
    <property type="match status" value="1"/>
</dbReference>
<feature type="transmembrane region" description="Helical" evidence="1">
    <location>
        <begin position="323"/>
        <end position="343"/>
    </location>
</feature>
<keyword evidence="4" id="KW-1185">Reference proteome</keyword>
<dbReference type="PANTHER" id="PTHR11533">
    <property type="entry name" value="PROTEASE M1 ZINC METALLOPROTEASE"/>
    <property type="match status" value="1"/>
</dbReference>
<feature type="transmembrane region" description="Helical" evidence="1">
    <location>
        <begin position="566"/>
        <end position="588"/>
    </location>
</feature>
<dbReference type="OrthoDB" id="100605at2"/>
<dbReference type="GO" id="GO:0043171">
    <property type="term" value="P:peptide catabolic process"/>
    <property type="evidence" value="ECO:0007669"/>
    <property type="project" value="TreeGrafter"/>
</dbReference>
<dbReference type="GO" id="GO:0042277">
    <property type="term" value="F:peptide binding"/>
    <property type="evidence" value="ECO:0007669"/>
    <property type="project" value="TreeGrafter"/>
</dbReference>
<organism evidence="3 4">
    <name type="scientific">Sediminitomix flava</name>
    <dbReference type="NCBI Taxonomy" id="379075"/>
    <lineage>
        <taxon>Bacteria</taxon>
        <taxon>Pseudomonadati</taxon>
        <taxon>Bacteroidota</taxon>
        <taxon>Cytophagia</taxon>
        <taxon>Cytophagales</taxon>
        <taxon>Flammeovirgaceae</taxon>
        <taxon>Sediminitomix</taxon>
    </lineage>
</organism>
<dbReference type="InterPro" id="IPR014782">
    <property type="entry name" value="Peptidase_M1_dom"/>
</dbReference>
<dbReference type="Gene3D" id="1.10.390.10">
    <property type="entry name" value="Neutral Protease Domain 2"/>
    <property type="match status" value="1"/>
</dbReference>
<protein>
    <submittedName>
        <fullName evidence="3">Peptidase M1-like protein</fullName>
    </submittedName>
</protein>
<feature type="transmembrane region" description="Helical" evidence="1">
    <location>
        <begin position="18"/>
        <end position="36"/>
    </location>
</feature>
<dbReference type="GO" id="GO:0005737">
    <property type="term" value="C:cytoplasm"/>
    <property type="evidence" value="ECO:0007669"/>
    <property type="project" value="TreeGrafter"/>
</dbReference>
<gene>
    <name evidence="3" type="ORF">BC781_11194</name>
</gene>
<keyword evidence="1" id="KW-0472">Membrane</keyword>
<sequence length="1205" mass="137753">MFLEIFLKEVKGGLKQPMVYVFIFVLGLLSTAAVVSDSVMIGGSAGAVFRNAPHIVTFYISILSIFGILASTAFFNNAALRDFNNQFNEILFSTPIKKSAYFWGRFLGAFFLATLPYLGVYLAFIIGKELGPVAGWMPAERFGPTPWKAFLNTYLLFVLPNTLFAGSLVFALASKFRSTLISFGGALFILMGYAIGLSLMSDIENETMAALVDMFAVSTFTHVSRYFTTVEKNTTVVAFEGLMLYNRLIWTSIGLLITVLAYITFSPKARNIGKKSKKEEVIDSVADQISKPNVLPRFGTSLTWLQWKSIFAINFRSMIKSNLMKILSIYVLIEFIANVWGGFEYFGLQSYPVTYKMLSVIQTSISILFAVSMVFYSGELVWRDREAKLNEVIDATPHNSFISLSAKAFALISMLSVILIGMIFFAAGYQLINGYTRFEFDVYFTVLFLDTFPGFMIWIFVCILIQVLVNHKYIAYFVSILIMFGSEILMSVFDVQSRMIDIGSAPNITYSDISGLGPGLSSTIWFTIYWVLFGLLALFKAGFFWNRGTTKTFPVRIKLAVQQMKGGNAIAFYGLSVLWIGVASFVYYNTQVLNPYDTTDQREQSQVDYEKEYKKYTDLPIPSLTDVTYHIDIFPHQRDVFVKADLKLVNKQENPIDTLLYVYSDDWKPTFEIPNSKEIFHNEDDGVIMFQLDQTLEQGDTIDLVLKTEYVTEGFQNGRGNTSIVKNGTFINNLTILPKLGYYEGIEISDKNKRKKYDLPEKEQMPELQADCSETCLRNYLSNGRSDWVNAQTFISTSDDQIAVAPGSLVKEWTKEGRKYYHYKVDHPSLDFASFVSAQFEVKKKKWNDVDIEIYYDKDHGQNVDVMIDAVERSLIYYSENFAPYEHKQARIIEFPRYSTFAQAFPGTMPYSEAFGFIINLEDETENNVIDAVIAHEMAHQWWAHQEIGAEMEGGTMLTEAFAEYSSLMVMKSISDDMKMKKFLKYDFNRYLRGRSSEVEKEKPLYKANSDQGYIHYGKGSVVLYALQDYIGEENVNLALRDFLGEFRYKEPPYPTSLDFLRHLEKQVPDSLAYLVDDWFKEITLYDFRLQEATVSKTADEKFRVKMKIDASKLKADSLGTENEVPINDWVDIGVYADADEEKLLYFERVKVDQKEQFFEFTVNEKPLKAAIDPRRLLIERVIKDNVKSLEEVDSEKEDLLAKSE</sequence>
<evidence type="ECO:0000259" key="2">
    <source>
        <dbReference type="Pfam" id="PF01433"/>
    </source>
</evidence>
<reference evidence="3 4" key="1">
    <citation type="submission" date="2018-03" db="EMBL/GenBank/DDBJ databases">
        <title>Genomic Encyclopedia of Archaeal and Bacterial Type Strains, Phase II (KMG-II): from individual species to whole genera.</title>
        <authorList>
            <person name="Goeker M."/>
        </authorList>
    </citation>
    <scope>NUCLEOTIDE SEQUENCE [LARGE SCALE GENOMIC DNA]</scope>
    <source>
        <strain evidence="3 4">DSM 28229</strain>
    </source>
</reference>
<evidence type="ECO:0000313" key="4">
    <source>
        <dbReference type="Proteomes" id="UP000245535"/>
    </source>
</evidence>
<dbReference type="GO" id="GO:0008270">
    <property type="term" value="F:zinc ion binding"/>
    <property type="evidence" value="ECO:0007669"/>
    <property type="project" value="InterPro"/>
</dbReference>
<evidence type="ECO:0000313" key="3">
    <source>
        <dbReference type="EMBL" id="PWJ34184.1"/>
    </source>
</evidence>
<feature type="transmembrane region" description="Helical" evidence="1">
    <location>
        <begin position="524"/>
        <end position="545"/>
    </location>
</feature>
<evidence type="ECO:0000256" key="1">
    <source>
        <dbReference type="SAM" id="Phobius"/>
    </source>
</evidence>
<dbReference type="Proteomes" id="UP000245535">
    <property type="component" value="Unassembled WGS sequence"/>
</dbReference>
<dbReference type="RefSeq" id="WP_109623027.1">
    <property type="nucleotide sequence ID" value="NZ_QGDO01000011.1"/>
</dbReference>
<dbReference type="SUPFAM" id="SSF55486">
    <property type="entry name" value="Metalloproteases ('zincins'), catalytic domain"/>
    <property type="match status" value="1"/>
</dbReference>
<feature type="transmembrane region" description="Helical" evidence="1">
    <location>
        <begin position="154"/>
        <end position="173"/>
    </location>
</feature>
<feature type="transmembrane region" description="Helical" evidence="1">
    <location>
        <begin position="56"/>
        <end position="79"/>
    </location>
</feature>